<dbReference type="OrthoDB" id="9804542at2"/>
<proteinExistence type="predicted"/>
<evidence type="ECO:0000313" key="2">
    <source>
        <dbReference type="Proteomes" id="UP000306719"/>
    </source>
</evidence>
<sequence length="292" mass="33413">MDENVIYKKYLDEIDSIELHRKIDGFRRLNFRSMNSDEVRTAIFEVLKPNGGPVSVIALERRVLEYPKGTRVFRVRGLPKEDCITPFKTITAESHLWNPPPSISKAQRLNIDGESVFYGSTEPFIAMEEARIGEGEYFCLGVFEALMSIRAPHIGFDNDIPSLSSDQQLKHRMITDFFAHEFIRDVGVGTEHLYKISRCIAYEHFELPENLQDAWCFPSSFDKTKVNMCLRSNKAEERLGLHGMVFCQKTGFQNFSCLEVGIANEEKTFKYFPLGSDEQKLYFPEIGAPNGG</sequence>
<dbReference type="Proteomes" id="UP000306719">
    <property type="component" value="Unassembled WGS sequence"/>
</dbReference>
<comment type="caution">
    <text evidence="1">The sequence shown here is derived from an EMBL/GenBank/DDBJ whole genome shotgun (WGS) entry which is preliminary data.</text>
</comment>
<reference evidence="2" key="2">
    <citation type="submission" date="2019-06" db="EMBL/GenBank/DDBJ databases">
        <title>Co-occurence of chitin degradation, pigmentation and bioactivity in marine Pseudoalteromonas.</title>
        <authorList>
            <person name="Sonnenschein E.C."/>
            <person name="Bech P.K."/>
        </authorList>
    </citation>
    <scope>NUCLEOTIDE SEQUENCE [LARGE SCALE GENOMIC DNA]</scope>
    <source>
        <strain evidence="2">S2599</strain>
    </source>
</reference>
<organism evidence="1 2">
    <name type="scientific">Pseudoalteromonas rubra</name>
    <dbReference type="NCBI Taxonomy" id="43658"/>
    <lineage>
        <taxon>Bacteria</taxon>
        <taxon>Pseudomonadati</taxon>
        <taxon>Pseudomonadota</taxon>
        <taxon>Gammaproteobacteria</taxon>
        <taxon>Alteromonadales</taxon>
        <taxon>Pseudoalteromonadaceae</taxon>
        <taxon>Pseudoalteromonas</taxon>
    </lineage>
</organism>
<dbReference type="RefSeq" id="WP_138546741.1">
    <property type="nucleotide sequence ID" value="NZ_PNCJ01000055.1"/>
</dbReference>
<name>A0A5S3WSC0_9GAMM</name>
<reference evidence="1 2" key="1">
    <citation type="submission" date="2018-01" db="EMBL/GenBank/DDBJ databases">
        <authorList>
            <person name="Paulsen S."/>
            <person name="Gram L.K."/>
        </authorList>
    </citation>
    <scope>NUCLEOTIDE SEQUENCE [LARGE SCALE GENOMIC DNA]</scope>
    <source>
        <strain evidence="1 2">S2599</strain>
    </source>
</reference>
<evidence type="ECO:0000313" key="1">
    <source>
        <dbReference type="EMBL" id="TMP31203.1"/>
    </source>
</evidence>
<dbReference type="EMBL" id="PNCJ01000055">
    <property type="protein sequence ID" value="TMP31203.1"/>
    <property type="molecule type" value="Genomic_DNA"/>
</dbReference>
<gene>
    <name evidence="1" type="ORF">CWB98_22095</name>
</gene>
<evidence type="ECO:0008006" key="3">
    <source>
        <dbReference type="Google" id="ProtNLM"/>
    </source>
</evidence>
<protein>
    <recommendedName>
        <fullName evidence="3">RES domain-containing protein</fullName>
    </recommendedName>
</protein>
<dbReference type="AlphaFoldDB" id="A0A5S3WSC0"/>
<accession>A0A5S3WSC0</accession>